<feature type="region of interest" description="Disordered" evidence="1">
    <location>
        <begin position="580"/>
        <end position="620"/>
    </location>
</feature>
<accession>A0A7S1XFK3</accession>
<feature type="compositionally biased region" description="Polar residues" evidence="1">
    <location>
        <begin position="586"/>
        <end position="596"/>
    </location>
</feature>
<organism evidence="2">
    <name type="scientific">Compsopogon caeruleus</name>
    <dbReference type="NCBI Taxonomy" id="31354"/>
    <lineage>
        <taxon>Eukaryota</taxon>
        <taxon>Rhodophyta</taxon>
        <taxon>Compsopogonophyceae</taxon>
        <taxon>Compsopogonales</taxon>
        <taxon>Compsopogonaceae</taxon>
        <taxon>Compsopogon</taxon>
    </lineage>
</organism>
<feature type="region of interest" description="Disordered" evidence="1">
    <location>
        <begin position="444"/>
        <end position="559"/>
    </location>
</feature>
<evidence type="ECO:0000313" key="2">
    <source>
        <dbReference type="EMBL" id="CAD9234190.1"/>
    </source>
</evidence>
<feature type="region of interest" description="Disordered" evidence="1">
    <location>
        <begin position="266"/>
        <end position="356"/>
    </location>
</feature>
<reference evidence="2" key="1">
    <citation type="submission" date="2021-01" db="EMBL/GenBank/DDBJ databases">
        <authorList>
            <person name="Corre E."/>
            <person name="Pelletier E."/>
            <person name="Niang G."/>
            <person name="Scheremetjew M."/>
            <person name="Finn R."/>
            <person name="Kale V."/>
            <person name="Holt S."/>
            <person name="Cochrane G."/>
            <person name="Meng A."/>
            <person name="Brown T."/>
            <person name="Cohen L."/>
        </authorList>
    </citation>
    <scope>NUCLEOTIDE SEQUENCE</scope>
    <source>
        <strain evidence="2">SAG 36.94</strain>
    </source>
</reference>
<proteinExistence type="predicted"/>
<dbReference type="EMBL" id="HBGH01011314">
    <property type="protein sequence ID" value="CAD9234190.1"/>
    <property type="molecule type" value="Transcribed_RNA"/>
</dbReference>
<sequence length="620" mass="68978">MAEILMDADRLLRLLPNIVPGVEDKDRHVNLRRVREQFYHRLEETRASLAKESGIQIAGLDDAIAAIGHMELELKMREEIDAQLDPDSPTDPIWDEIVLSSKKISHDTDSLVTLVNSHCNEISICLEMLNQAKSESLASEENQTPLFQRIRQIRNYWADGNQTDDILNRIRAEADASEMLVPGKPMDATAPMEERVPMQTLESSHSFYLSATGSPLATDLDEEEENEDEELLDSRAISIAEEPGTAGAPSDADIAALANAMVSTDEKIHPPESIPTSRPSETPRLPFPQFPGVEEDDESDDESFDWKRSDVAQEASVLPELDSRQAPSRNLDDVAPLHSNRGELVLPAPAEETDTTTGELVLERQPFQSSFMKRMNEAFPVDFWDNLEGDMGDSQDHGGFRMLSQKSADILRQAKEQGYLDPLESFSDLASIIYDASRQGSALVPADIHEPVSDSETEDRDLEQRAESNFPSDGKLSAVTEPEEANPLSGQDHEPIVRNVLKPRTFNDSRSSRGLSYARRAGLFRSGMRIPSPRRSPGRRYTSRSSLDISGLSPDDVEGESFVEPRIGFMARLRMMFSREGPGSSRAMSDSAQPRSGSLRGSYLGRQSQAPRTRPAREEF</sequence>
<name>A0A7S1XFK3_9RHOD</name>
<feature type="compositionally biased region" description="Acidic residues" evidence="1">
    <location>
        <begin position="293"/>
        <end position="303"/>
    </location>
</feature>
<protein>
    <submittedName>
        <fullName evidence="2">Uncharacterized protein</fullName>
    </submittedName>
</protein>
<evidence type="ECO:0000256" key="1">
    <source>
        <dbReference type="SAM" id="MobiDB-lite"/>
    </source>
</evidence>
<dbReference type="AlphaFoldDB" id="A0A7S1XFK3"/>
<feature type="compositionally biased region" description="Low complexity" evidence="1">
    <location>
        <begin position="525"/>
        <end position="535"/>
    </location>
</feature>
<gene>
    <name evidence="2" type="ORF">CCAE0312_LOCUS6278</name>
</gene>